<evidence type="ECO:0000256" key="5">
    <source>
        <dbReference type="ARBA" id="ARBA00022801"/>
    </source>
</evidence>
<name>A0AAF0EW37_9BASI</name>
<feature type="domain" description="HMG box" evidence="14">
    <location>
        <begin position="1"/>
        <end position="32"/>
    </location>
</feature>
<evidence type="ECO:0000256" key="3">
    <source>
        <dbReference type="ARBA" id="ARBA00013279"/>
    </source>
</evidence>
<evidence type="ECO:0000256" key="4">
    <source>
        <dbReference type="ARBA" id="ARBA00022525"/>
    </source>
</evidence>
<organism evidence="15 16">
    <name type="scientific">Malassezia cuniculi</name>
    <dbReference type="NCBI Taxonomy" id="948313"/>
    <lineage>
        <taxon>Eukaryota</taxon>
        <taxon>Fungi</taxon>
        <taxon>Dikarya</taxon>
        <taxon>Basidiomycota</taxon>
        <taxon>Ustilaginomycotina</taxon>
        <taxon>Malasseziomycetes</taxon>
        <taxon>Malasseziales</taxon>
        <taxon>Malasseziaceae</taxon>
        <taxon>Malassezia</taxon>
    </lineage>
</organism>
<comment type="similarity">
    <text evidence="9">Belongs to the AB hydrolase superfamily. Lipase family. Class Lip subfamily.</text>
</comment>
<feature type="compositionally biased region" description="Polar residues" evidence="13">
    <location>
        <begin position="231"/>
        <end position="245"/>
    </location>
</feature>
<dbReference type="Gene3D" id="1.10.30.10">
    <property type="entry name" value="High mobility group box domain"/>
    <property type="match status" value="1"/>
</dbReference>
<proteinExistence type="inferred from homology"/>
<feature type="compositionally biased region" description="Low complexity" evidence="13">
    <location>
        <begin position="899"/>
        <end position="921"/>
    </location>
</feature>
<dbReference type="PANTHER" id="PTHR34853">
    <property type="match status" value="1"/>
</dbReference>
<evidence type="ECO:0000256" key="9">
    <source>
        <dbReference type="ARBA" id="ARBA00043986"/>
    </source>
</evidence>
<dbReference type="GO" id="GO:0005576">
    <property type="term" value="C:extracellular region"/>
    <property type="evidence" value="ECO:0007669"/>
    <property type="project" value="UniProtKB-SubCell"/>
</dbReference>
<dbReference type="Pfam" id="PF03583">
    <property type="entry name" value="LIP"/>
    <property type="match status" value="1"/>
</dbReference>
<dbReference type="Gene3D" id="1.10.260.130">
    <property type="match status" value="1"/>
</dbReference>
<dbReference type="GO" id="GO:0003677">
    <property type="term" value="F:DNA binding"/>
    <property type="evidence" value="ECO:0007669"/>
    <property type="project" value="UniProtKB-UniRule"/>
</dbReference>
<evidence type="ECO:0000256" key="13">
    <source>
        <dbReference type="SAM" id="MobiDB-lite"/>
    </source>
</evidence>
<evidence type="ECO:0000256" key="7">
    <source>
        <dbReference type="ARBA" id="ARBA00023026"/>
    </source>
</evidence>
<comment type="catalytic activity">
    <reaction evidence="1">
        <text>a triacylglycerol + H2O = a diacylglycerol + a fatty acid + H(+)</text>
        <dbReference type="Rhea" id="RHEA:12044"/>
        <dbReference type="ChEBI" id="CHEBI:15377"/>
        <dbReference type="ChEBI" id="CHEBI:15378"/>
        <dbReference type="ChEBI" id="CHEBI:17855"/>
        <dbReference type="ChEBI" id="CHEBI:18035"/>
        <dbReference type="ChEBI" id="CHEBI:28868"/>
        <dbReference type="EC" id="3.1.1.3"/>
    </reaction>
</comment>
<keyword evidence="12" id="KW-0238">DNA-binding</keyword>
<evidence type="ECO:0000256" key="11">
    <source>
        <dbReference type="ARBA" id="ARBA00048461"/>
    </source>
</evidence>
<feature type="compositionally biased region" description="Low complexity" evidence="13">
    <location>
        <begin position="801"/>
        <end position="819"/>
    </location>
</feature>
<evidence type="ECO:0000256" key="8">
    <source>
        <dbReference type="ARBA" id="ARBA00023098"/>
    </source>
</evidence>
<dbReference type="GO" id="GO:0005634">
    <property type="term" value="C:nucleus"/>
    <property type="evidence" value="ECO:0007669"/>
    <property type="project" value="UniProtKB-UniRule"/>
</dbReference>
<evidence type="ECO:0000313" key="16">
    <source>
        <dbReference type="Proteomes" id="UP001219933"/>
    </source>
</evidence>
<keyword evidence="7" id="KW-0843">Virulence</keyword>
<feature type="region of interest" description="Disordered" evidence="13">
    <location>
        <begin position="213"/>
        <end position="248"/>
    </location>
</feature>
<keyword evidence="5" id="KW-0378">Hydrolase</keyword>
<keyword evidence="12" id="KW-0539">Nucleus</keyword>
<dbReference type="SUPFAM" id="SSF47095">
    <property type="entry name" value="HMG-box"/>
    <property type="match status" value="1"/>
</dbReference>
<feature type="compositionally biased region" description="Low complexity" evidence="13">
    <location>
        <begin position="829"/>
        <end position="873"/>
    </location>
</feature>
<evidence type="ECO:0000256" key="12">
    <source>
        <dbReference type="PROSITE-ProRule" id="PRU00267"/>
    </source>
</evidence>
<evidence type="ECO:0000313" key="15">
    <source>
        <dbReference type="EMBL" id="WFD35411.1"/>
    </source>
</evidence>
<reference evidence="15" key="1">
    <citation type="submission" date="2023-03" db="EMBL/GenBank/DDBJ databases">
        <title>Mating type loci evolution in Malassezia.</title>
        <authorList>
            <person name="Coelho M.A."/>
        </authorList>
    </citation>
    <scope>NUCLEOTIDE SEQUENCE</scope>
    <source>
        <strain evidence="15">CBS 11721</strain>
    </source>
</reference>
<evidence type="ECO:0000256" key="6">
    <source>
        <dbReference type="ARBA" id="ARBA00022963"/>
    </source>
</evidence>
<comment type="subcellular location">
    <subcellularLocation>
        <location evidence="2">Secreted</location>
    </subcellularLocation>
</comment>
<dbReference type="InterPro" id="IPR009071">
    <property type="entry name" value="HMG_box_dom"/>
</dbReference>
<sequence length="921" mass="99684">MWRSLSPEERRLWDIAAEEERERHRKLHPDYKYRPSTRRVNVHRRNIRRSSGTERQCESIADAILKACGREGVKKNHDDEVARPSCLRSHTMTLEESHAIVEEKPETEHTPQLYRFLPRRSSSAPPITANLLELVRPETSASVDSLLAPPLSPCTKPETDTESALTQFTNESREQVFGQLTLSPEQLFSGSDAPAPPRVFEIEQSMENFSLGPSFLGEVPKPTETEVPLSLSPSKSTEPQTTNPSPVEDDVADLWANLLSSIAERPITFAGSLSSLPDTMRLLFLLLALVYPLLVLANGRQPYPDDDPFYTPPHGWEDSQPGDILRSRKIEPGAYGAVRLNVDAWQILYRTERTNSTPLATVTTILVPSNADTSKLVSMASPENACTTKCAPSWLFHYTGHIDLSNLEPRWEQLVYLSFLQRGWIVVSPDHEGPNSAFSAGIQQGKATLDSMRAVLNFQEINWADKVEIIGHGYSGGAIANGWAAALQHIYAPELNVIGWSLGGTPSDPAMTLNFLDGSLSAGIVVNGAVGLAQGYPEIEAIMNKKWTEDGWKAVADARNNCIYEMVFLYANQTFQSNKFIKGESQIAEIPTVRKVLDSLVLGNNRTLTPKAPVFMFHAAYDEEIVWYQANNTAVNWCENGANIRFLTESSFDLNHVSTYLLNVPYIIQFMQDRFDGKDYYGGGCQFDNMVENPAWDPTVLGEGTEELLVSVLALLGQEIGSKDSLLQFSVSENQIPGTRTKLPILDNQAANGTSTNKAIKSNSGTSGNYKNNSNSTSAASSGNNNGGARIAAIHGEDGPNTSASAANSNRGGASTNGGVQSSVTDTMASIPTGSSRSSRSSGSSRATNASSGSQSGSRSGSSSSSASQSSSSELPPRLGGPMSAYSSGASGNQSYHVSRTSGPSDSSSSSSSTSASKTSN</sequence>
<dbReference type="AlphaFoldDB" id="A0AAF0EW37"/>
<evidence type="ECO:0000256" key="1">
    <source>
        <dbReference type="ARBA" id="ARBA00001024"/>
    </source>
</evidence>
<dbReference type="Proteomes" id="UP001219933">
    <property type="component" value="Chromosome 3"/>
</dbReference>
<dbReference type="InterPro" id="IPR029058">
    <property type="entry name" value="AB_hydrolase_fold"/>
</dbReference>
<feature type="compositionally biased region" description="Low complexity" evidence="13">
    <location>
        <begin position="772"/>
        <end position="789"/>
    </location>
</feature>
<dbReference type="InterPro" id="IPR005152">
    <property type="entry name" value="Lipase_secreted"/>
</dbReference>
<keyword evidence="8" id="KW-0443">Lipid metabolism</keyword>
<feature type="DNA-binding region" description="HMG box" evidence="12">
    <location>
        <begin position="1"/>
        <end position="32"/>
    </location>
</feature>
<dbReference type="InterPro" id="IPR036910">
    <property type="entry name" value="HMG_box_dom_sf"/>
</dbReference>
<dbReference type="PANTHER" id="PTHR34853:SF1">
    <property type="entry name" value="LIPASE 5"/>
    <property type="match status" value="1"/>
</dbReference>
<dbReference type="EC" id="3.1.1.3" evidence="3"/>
<gene>
    <name evidence="15" type="ORF">MCUN1_002265</name>
</gene>
<feature type="compositionally biased region" description="Polar residues" evidence="13">
    <location>
        <begin position="749"/>
        <end position="771"/>
    </location>
</feature>
<dbReference type="EMBL" id="CP119879">
    <property type="protein sequence ID" value="WFD35411.1"/>
    <property type="molecule type" value="Genomic_DNA"/>
</dbReference>
<accession>A0AAF0EW37</accession>
<comment type="catalytic activity">
    <reaction evidence="10">
        <text>a diacylglycerol + H2O = a monoacylglycerol + a fatty acid + H(+)</text>
        <dbReference type="Rhea" id="RHEA:32731"/>
        <dbReference type="ChEBI" id="CHEBI:15377"/>
        <dbReference type="ChEBI" id="CHEBI:15378"/>
        <dbReference type="ChEBI" id="CHEBI:17408"/>
        <dbReference type="ChEBI" id="CHEBI:18035"/>
        <dbReference type="ChEBI" id="CHEBI:28868"/>
    </reaction>
</comment>
<protein>
    <recommendedName>
        <fullName evidence="3">triacylglycerol lipase</fullName>
        <ecNumber evidence="3">3.1.1.3</ecNumber>
    </recommendedName>
</protein>
<keyword evidence="6" id="KW-0442">Lipid degradation</keyword>
<keyword evidence="4" id="KW-0964">Secreted</keyword>
<feature type="region of interest" description="Disordered" evidence="13">
    <location>
        <begin position="748"/>
        <end position="921"/>
    </location>
</feature>
<evidence type="ECO:0000256" key="2">
    <source>
        <dbReference type="ARBA" id="ARBA00004613"/>
    </source>
</evidence>
<evidence type="ECO:0000256" key="10">
    <source>
        <dbReference type="ARBA" id="ARBA00047591"/>
    </source>
</evidence>
<dbReference type="PROSITE" id="PS50118">
    <property type="entry name" value="HMG_BOX_2"/>
    <property type="match status" value="1"/>
</dbReference>
<keyword evidence="16" id="KW-1185">Reference proteome</keyword>
<dbReference type="Gene3D" id="3.40.50.1820">
    <property type="entry name" value="alpha/beta hydrolase"/>
    <property type="match status" value="1"/>
</dbReference>
<dbReference type="GO" id="GO:0016042">
    <property type="term" value="P:lipid catabolic process"/>
    <property type="evidence" value="ECO:0007669"/>
    <property type="project" value="UniProtKB-KW"/>
</dbReference>
<feature type="compositionally biased region" description="Polar residues" evidence="13">
    <location>
        <begin position="885"/>
        <end position="898"/>
    </location>
</feature>
<dbReference type="GO" id="GO:0004806">
    <property type="term" value="F:triacylglycerol lipase activity"/>
    <property type="evidence" value="ECO:0007669"/>
    <property type="project" value="UniProtKB-EC"/>
</dbReference>
<evidence type="ECO:0000259" key="14">
    <source>
        <dbReference type="PROSITE" id="PS50118"/>
    </source>
</evidence>
<dbReference type="SUPFAM" id="SSF53474">
    <property type="entry name" value="alpha/beta-Hydrolases"/>
    <property type="match status" value="1"/>
</dbReference>
<comment type="catalytic activity">
    <reaction evidence="11">
        <text>a monoacylglycerol + H2O = glycerol + a fatty acid + H(+)</text>
        <dbReference type="Rhea" id="RHEA:15245"/>
        <dbReference type="ChEBI" id="CHEBI:15377"/>
        <dbReference type="ChEBI" id="CHEBI:15378"/>
        <dbReference type="ChEBI" id="CHEBI:17408"/>
        <dbReference type="ChEBI" id="CHEBI:17754"/>
        <dbReference type="ChEBI" id="CHEBI:28868"/>
    </reaction>
</comment>